<proteinExistence type="predicted"/>
<dbReference type="AlphaFoldDB" id="A0A2Z7CY66"/>
<dbReference type="PANTHER" id="PTHR33356">
    <property type="entry name" value="TIP41-LIKE PROTEIN"/>
    <property type="match status" value="1"/>
</dbReference>
<dbReference type="PANTHER" id="PTHR33356:SF17">
    <property type="entry name" value="TPX2 CENTRAL DOMAIN-CONTAINING PROTEIN"/>
    <property type="match status" value="1"/>
</dbReference>
<keyword evidence="3" id="KW-1185">Reference proteome</keyword>
<accession>A0A2Z7CY66</accession>
<feature type="region of interest" description="Disordered" evidence="1">
    <location>
        <begin position="151"/>
        <end position="172"/>
    </location>
</feature>
<dbReference type="Proteomes" id="UP000250235">
    <property type="component" value="Unassembled WGS sequence"/>
</dbReference>
<evidence type="ECO:0000313" key="3">
    <source>
        <dbReference type="Proteomes" id="UP000250235"/>
    </source>
</evidence>
<dbReference type="OrthoDB" id="1060058at2759"/>
<reference evidence="2 3" key="1">
    <citation type="journal article" date="2015" name="Proc. Natl. Acad. Sci. U.S.A.">
        <title>The resurrection genome of Boea hygrometrica: A blueprint for survival of dehydration.</title>
        <authorList>
            <person name="Xiao L."/>
            <person name="Yang G."/>
            <person name="Zhang L."/>
            <person name="Yang X."/>
            <person name="Zhao S."/>
            <person name="Ji Z."/>
            <person name="Zhou Q."/>
            <person name="Hu M."/>
            <person name="Wang Y."/>
            <person name="Chen M."/>
            <person name="Xu Y."/>
            <person name="Jin H."/>
            <person name="Xiao X."/>
            <person name="Hu G."/>
            <person name="Bao F."/>
            <person name="Hu Y."/>
            <person name="Wan P."/>
            <person name="Li L."/>
            <person name="Deng X."/>
            <person name="Kuang T."/>
            <person name="Xiang C."/>
            <person name="Zhu J.K."/>
            <person name="Oliver M.J."/>
            <person name="He Y."/>
        </authorList>
    </citation>
    <scope>NUCLEOTIDE SEQUENCE [LARGE SCALE GENOMIC DNA]</scope>
    <source>
        <strain evidence="3">cv. XS01</strain>
    </source>
</reference>
<dbReference type="EMBL" id="KQ992990">
    <property type="protein sequence ID" value="KZV49684.1"/>
    <property type="molecule type" value="Genomic_DNA"/>
</dbReference>
<evidence type="ECO:0000256" key="1">
    <source>
        <dbReference type="SAM" id="MobiDB-lite"/>
    </source>
</evidence>
<sequence>MADVALEGAGFWLPAEFFADDDVDVLKDQEMLEKPETGSDFCFPTEFPYDLHSGNREHVEKAASWVMSTSPQSTLANWSGIGSPKSAPPPSAPVEGGNHAVVDIICKAAGQVAKLKLTSGDGLRPERDLGLVGPPRGPDQIYSSTRNLSPTVFQHTRAPPPLTVKQENPGGGMWYGPQKQVHDYRSGKAVGRVLDQAAWPVKQNSAQTIGSGNRVFLIGGGVAAAKRECTGTGVFLPRVYGSSKENSCNAFSTESHRKPVYPTSLLQERNVNPLLENFENMKATLVQSLPRHQPETHFRGGFVSDYGIISLAYASHHKMFACLCRESFRADLLMARRNLIMQYQKSLLSEKWAIGRESYHPRG</sequence>
<organism evidence="2 3">
    <name type="scientific">Dorcoceras hygrometricum</name>
    <dbReference type="NCBI Taxonomy" id="472368"/>
    <lineage>
        <taxon>Eukaryota</taxon>
        <taxon>Viridiplantae</taxon>
        <taxon>Streptophyta</taxon>
        <taxon>Embryophyta</taxon>
        <taxon>Tracheophyta</taxon>
        <taxon>Spermatophyta</taxon>
        <taxon>Magnoliopsida</taxon>
        <taxon>eudicotyledons</taxon>
        <taxon>Gunneridae</taxon>
        <taxon>Pentapetalae</taxon>
        <taxon>asterids</taxon>
        <taxon>lamiids</taxon>
        <taxon>Lamiales</taxon>
        <taxon>Gesneriaceae</taxon>
        <taxon>Didymocarpoideae</taxon>
        <taxon>Trichosporeae</taxon>
        <taxon>Loxocarpinae</taxon>
        <taxon>Dorcoceras</taxon>
    </lineage>
</organism>
<name>A0A2Z7CY66_9LAMI</name>
<protein>
    <submittedName>
        <fullName evidence="2">Uncharacterized protein</fullName>
    </submittedName>
</protein>
<gene>
    <name evidence="2" type="ORF">F511_24598</name>
</gene>
<evidence type="ECO:0000313" key="2">
    <source>
        <dbReference type="EMBL" id="KZV49684.1"/>
    </source>
</evidence>